<dbReference type="GO" id="GO:0005829">
    <property type="term" value="C:cytosol"/>
    <property type="evidence" value="ECO:0007669"/>
    <property type="project" value="UniProtKB-SubCell"/>
</dbReference>
<comment type="subcellular location">
    <subcellularLocation>
        <location evidence="2">Cytoplasm</location>
        <location evidence="2">Cytosol</location>
    </subcellularLocation>
    <subcellularLocation>
        <location evidence="1">Peroxisome matrix</location>
    </subcellularLocation>
</comment>
<evidence type="ECO:0000256" key="5">
    <source>
        <dbReference type="ARBA" id="ARBA00022927"/>
    </source>
</evidence>
<evidence type="ECO:0000256" key="3">
    <source>
        <dbReference type="ARBA" id="ARBA00022448"/>
    </source>
</evidence>
<accession>A0A7J7JZX3</accession>
<evidence type="ECO:0000256" key="8">
    <source>
        <dbReference type="ARBA" id="ARBA00032565"/>
    </source>
</evidence>
<evidence type="ECO:0000256" key="1">
    <source>
        <dbReference type="ARBA" id="ARBA00004253"/>
    </source>
</evidence>
<evidence type="ECO:0000256" key="6">
    <source>
        <dbReference type="ARBA" id="ARBA00023140"/>
    </source>
</evidence>
<dbReference type="PANTHER" id="PTHR46027:SF1">
    <property type="entry name" value="PEROXISOMAL TARGETING SIGNAL 2 RECEPTOR"/>
    <property type="match status" value="1"/>
</dbReference>
<dbReference type="Proteomes" id="UP000593567">
    <property type="component" value="Unassembled WGS sequence"/>
</dbReference>
<evidence type="ECO:0000313" key="10">
    <source>
        <dbReference type="EMBL" id="KAF6031932.1"/>
    </source>
</evidence>
<keyword evidence="6" id="KW-0576">Peroxisome</keyword>
<dbReference type="InterPro" id="IPR015943">
    <property type="entry name" value="WD40/YVTN_repeat-like_dom_sf"/>
</dbReference>
<name>A0A7J7JZX3_BUGNE</name>
<comment type="similarity">
    <text evidence="7">Belongs to the WD repeat peroxin-7 family.</text>
</comment>
<evidence type="ECO:0000256" key="2">
    <source>
        <dbReference type="ARBA" id="ARBA00004514"/>
    </source>
</evidence>
<dbReference type="GO" id="GO:0016558">
    <property type="term" value="P:protein import into peroxisome matrix"/>
    <property type="evidence" value="ECO:0007669"/>
    <property type="project" value="InterPro"/>
</dbReference>
<reference evidence="10" key="1">
    <citation type="submission" date="2020-06" db="EMBL/GenBank/DDBJ databases">
        <title>Draft genome of Bugula neritina, a colonial animal packing powerful symbionts and potential medicines.</title>
        <authorList>
            <person name="Rayko M."/>
        </authorList>
    </citation>
    <scope>NUCLEOTIDE SEQUENCE [LARGE SCALE GENOMIC DNA]</scope>
    <source>
        <strain evidence="10">Kwan_BN1</strain>
    </source>
</reference>
<dbReference type="InterPro" id="IPR044536">
    <property type="entry name" value="PEX7"/>
</dbReference>
<gene>
    <name evidence="10" type="ORF">EB796_009752</name>
</gene>
<keyword evidence="5" id="KW-0653">Protein transport</keyword>
<dbReference type="GO" id="GO:0005782">
    <property type="term" value="C:peroxisomal matrix"/>
    <property type="evidence" value="ECO:0007669"/>
    <property type="project" value="UniProtKB-SubCell"/>
</dbReference>
<keyword evidence="4" id="KW-0963">Cytoplasm</keyword>
<dbReference type="SMART" id="SM00320">
    <property type="entry name" value="WD40"/>
    <property type="match status" value="3"/>
</dbReference>
<dbReference type="InterPro" id="IPR001680">
    <property type="entry name" value="WD40_rpt"/>
</dbReference>
<dbReference type="GO" id="GO:0005053">
    <property type="term" value="F:peroxisome matrix targeting signal-2 binding"/>
    <property type="evidence" value="ECO:0007669"/>
    <property type="project" value="InterPro"/>
</dbReference>
<comment type="caution">
    <text evidence="10">The sequence shown here is derived from an EMBL/GenBank/DDBJ whole genome shotgun (WGS) entry which is preliminary data.</text>
</comment>
<keyword evidence="9" id="KW-0853">WD repeat</keyword>
<dbReference type="PANTHER" id="PTHR46027">
    <property type="entry name" value="PEROXISOMAL TARGETING SIGNAL 2 RECEPTOR"/>
    <property type="match status" value="1"/>
</dbReference>
<dbReference type="PROSITE" id="PS50082">
    <property type="entry name" value="WD_REPEATS_2"/>
    <property type="match status" value="1"/>
</dbReference>
<dbReference type="EMBL" id="VXIV02001554">
    <property type="protein sequence ID" value="KAF6031932.1"/>
    <property type="molecule type" value="Genomic_DNA"/>
</dbReference>
<dbReference type="InterPro" id="IPR036322">
    <property type="entry name" value="WD40_repeat_dom_sf"/>
</dbReference>
<sequence>MLSLKVRLSRKHAQDLSFSPFYPNKLACASGQYYGIAGSGSLDIITLPDVPGAPTGALAGAPTGVQGAQPVVQSLPWSDCLFSVAWSEKNEHVIVTGSGDGSIQVYDINNNKGPVAALKGHTREVSCVHWCQCRLVNHLFMSASWDSCIKIWNGETLQMVSDLPNRHDSLIYEVQSSPLVHGLFGSCSGDGMVKLWNMNSAHQPMGGWVAHPQAEVLSLDWCKYNQVCK</sequence>
<evidence type="ECO:0000313" key="11">
    <source>
        <dbReference type="Proteomes" id="UP000593567"/>
    </source>
</evidence>
<evidence type="ECO:0000256" key="4">
    <source>
        <dbReference type="ARBA" id="ARBA00022490"/>
    </source>
</evidence>
<dbReference type="Pfam" id="PF00400">
    <property type="entry name" value="WD40"/>
    <property type="match status" value="2"/>
</dbReference>
<dbReference type="Gene3D" id="2.130.10.10">
    <property type="entry name" value="YVTN repeat-like/Quinoprotein amine dehydrogenase"/>
    <property type="match status" value="1"/>
</dbReference>
<dbReference type="AlphaFoldDB" id="A0A7J7JZX3"/>
<evidence type="ECO:0000256" key="9">
    <source>
        <dbReference type="PROSITE-ProRule" id="PRU00221"/>
    </source>
</evidence>
<keyword evidence="11" id="KW-1185">Reference proteome</keyword>
<evidence type="ECO:0000256" key="7">
    <source>
        <dbReference type="ARBA" id="ARBA00024017"/>
    </source>
</evidence>
<proteinExistence type="inferred from homology"/>
<dbReference type="SUPFAM" id="SSF50978">
    <property type="entry name" value="WD40 repeat-like"/>
    <property type="match status" value="1"/>
</dbReference>
<keyword evidence="3" id="KW-0813">Transport</keyword>
<dbReference type="OrthoDB" id="273771at2759"/>
<feature type="repeat" description="WD" evidence="9">
    <location>
        <begin position="118"/>
        <end position="162"/>
    </location>
</feature>
<organism evidence="10 11">
    <name type="scientific">Bugula neritina</name>
    <name type="common">Brown bryozoan</name>
    <name type="synonym">Sertularia neritina</name>
    <dbReference type="NCBI Taxonomy" id="10212"/>
    <lineage>
        <taxon>Eukaryota</taxon>
        <taxon>Metazoa</taxon>
        <taxon>Spiralia</taxon>
        <taxon>Lophotrochozoa</taxon>
        <taxon>Bryozoa</taxon>
        <taxon>Gymnolaemata</taxon>
        <taxon>Cheilostomatida</taxon>
        <taxon>Flustrina</taxon>
        <taxon>Buguloidea</taxon>
        <taxon>Bugulidae</taxon>
        <taxon>Bugula</taxon>
    </lineage>
</organism>
<protein>
    <recommendedName>
        <fullName evidence="8">Peroxin-7</fullName>
    </recommendedName>
</protein>